<evidence type="ECO:0000313" key="6">
    <source>
        <dbReference type="Proteomes" id="UP000315724"/>
    </source>
</evidence>
<gene>
    <name evidence="5" type="ORF">Mal48_29010</name>
</gene>
<keyword evidence="6" id="KW-1185">Reference proteome</keyword>
<dbReference type="Gene3D" id="2.30.42.10">
    <property type="match status" value="1"/>
</dbReference>
<dbReference type="EMBL" id="CP036267">
    <property type="protein sequence ID" value="QDT33647.1"/>
    <property type="molecule type" value="Genomic_DNA"/>
</dbReference>
<dbReference type="RefSeq" id="WP_197441692.1">
    <property type="nucleotide sequence ID" value="NZ_CP036267.1"/>
</dbReference>
<dbReference type="AlphaFoldDB" id="A0A517QPW6"/>
<dbReference type="KEGG" id="tpol:Mal48_29010"/>
<keyword evidence="3" id="KW-0732">Signal</keyword>
<proteinExistence type="predicted"/>
<dbReference type="PROSITE" id="PS50106">
    <property type="entry name" value="PDZ"/>
    <property type="match status" value="1"/>
</dbReference>
<dbReference type="Pfam" id="PF17820">
    <property type="entry name" value="PDZ_6"/>
    <property type="match status" value="1"/>
</dbReference>
<sequence precursor="true">MIKTSTWLSGTVSLALIVAASLYASLSMAQDGQPPAKPKAADADAEQGEEGQRRTIIRKEIIFIGPNGTEHRIPMGNPVTIPHGLPSYKTPEESQKILEKQFFIGVTLESIPEGYHGLIGISDNEGLLISKVLEKSPASEAGIQRFDLLFKLNGESISSPIDFKEEVRKNKGKQLTLSIRRKQELLDITVTPKAWAQMNDDFRKLFLQEPLSLPLEGLQNPLPAPQSYPGMLWGPAKPQNNALQSDIHKLREEFQAHQKLMLKKLEDLQAELKKK</sequence>
<dbReference type="Proteomes" id="UP000315724">
    <property type="component" value="Chromosome"/>
</dbReference>
<protein>
    <submittedName>
        <fullName evidence="5">Zinc metallopeptidase RseP</fullName>
    </submittedName>
</protein>
<reference evidence="5 6" key="1">
    <citation type="submission" date="2019-02" db="EMBL/GenBank/DDBJ databases">
        <title>Deep-cultivation of Planctomycetes and their phenomic and genomic characterization uncovers novel biology.</title>
        <authorList>
            <person name="Wiegand S."/>
            <person name="Jogler M."/>
            <person name="Boedeker C."/>
            <person name="Pinto D."/>
            <person name="Vollmers J."/>
            <person name="Rivas-Marin E."/>
            <person name="Kohn T."/>
            <person name="Peeters S.H."/>
            <person name="Heuer A."/>
            <person name="Rast P."/>
            <person name="Oberbeckmann S."/>
            <person name="Bunk B."/>
            <person name="Jeske O."/>
            <person name="Meyerdierks A."/>
            <person name="Storesund J.E."/>
            <person name="Kallscheuer N."/>
            <person name="Luecker S."/>
            <person name="Lage O.M."/>
            <person name="Pohl T."/>
            <person name="Merkel B.J."/>
            <person name="Hornburger P."/>
            <person name="Mueller R.-W."/>
            <person name="Bruemmer F."/>
            <person name="Labrenz M."/>
            <person name="Spormann A.M."/>
            <person name="Op den Camp H."/>
            <person name="Overmann J."/>
            <person name="Amann R."/>
            <person name="Jetten M.S.M."/>
            <person name="Mascher T."/>
            <person name="Medema M.H."/>
            <person name="Devos D.P."/>
            <person name="Kaster A.-K."/>
            <person name="Ovreas L."/>
            <person name="Rohde M."/>
            <person name="Galperin M.Y."/>
            <person name="Jogler C."/>
        </authorList>
    </citation>
    <scope>NUCLEOTIDE SEQUENCE [LARGE SCALE GENOMIC DNA]</scope>
    <source>
        <strain evidence="5 6">Mal48</strain>
    </source>
</reference>
<feature type="coiled-coil region" evidence="1">
    <location>
        <begin position="240"/>
        <end position="271"/>
    </location>
</feature>
<feature type="chain" id="PRO_5022219937" evidence="3">
    <location>
        <begin position="30"/>
        <end position="275"/>
    </location>
</feature>
<evidence type="ECO:0000313" key="5">
    <source>
        <dbReference type="EMBL" id="QDT33647.1"/>
    </source>
</evidence>
<evidence type="ECO:0000256" key="2">
    <source>
        <dbReference type="SAM" id="MobiDB-lite"/>
    </source>
</evidence>
<feature type="signal peptide" evidence="3">
    <location>
        <begin position="1"/>
        <end position="29"/>
    </location>
</feature>
<dbReference type="InterPro" id="IPR001478">
    <property type="entry name" value="PDZ"/>
</dbReference>
<evidence type="ECO:0000256" key="3">
    <source>
        <dbReference type="SAM" id="SignalP"/>
    </source>
</evidence>
<keyword evidence="1" id="KW-0175">Coiled coil</keyword>
<name>A0A517QPW6_9PLAN</name>
<dbReference type="CDD" id="cd23081">
    <property type="entry name" value="cpPDZ_EcRseP-like"/>
    <property type="match status" value="1"/>
</dbReference>
<feature type="region of interest" description="Disordered" evidence="2">
    <location>
        <begin position="31"/>
        <end position="52"/>
    </location>
</feature>
<evidence type="ECO:0000256" key="1">
    <source>
        <dbReference type="SAM" id="Coils"/>
    </source>
</evidence>
<feature type="domain" description="PDZ" evidence="4">
    <location>
        <begin position="105"/>
        <end position="183"/>
    </location>
</feature>
<dbReference type="SMART" id="SM00228">
    <property type="entry name" value="PDZ"/>
    <property type="match status" value="1"/>
</dbReference>
<dbReference type="SUPFAM" id="SSF50156">
    <property type="entry name" value="PDZ domain-like"/>
    <property type="match status" value="1"/>
</dbReference>
<dbReference type="InterPro" id="IPR036034">
    <property type="entry name" value="PDZ_sf"/>
</dbReference>
<organism evidence="5 6">
    <name type="scientific">Thalassoglobus polymorphus</name>
    <dbReference type="NCBI Taxonomy" id="2527994"/>
    <lineage>
        <taxon>Bacteria</taxon>
        <taxon>Pseudomonadati</taxon>
        <taxon>Planctomycetota</taxon>
        <taxon>Planctomycetia</taxon>
        <taxon>Planctomycetales</taxon>
        <taxon>Planctomycetaceae</taxon>
        <taxon>Thalassoglobus</taxon>
    </lineage>
</organism>
<evidence type="ECO:0000259" key="4">
    <source>
        <dbReference type="PROSITE" id="PS50106"/>
    </source>
</evidence>
<accession>A0A517QPW6</accession>
<dbReference type="InterPro" id="IPR041489">
    <property type="entry name" value="PDZ_6"/>
</dbReference>